<feature type="transmembrane region" description="Helical" evidence="2">
    <location>
        <begin position="140"/>
        <end position="164"/>
    </location>
</feature>
<dbReference type="RefSeq" id="WP_126332713.1">
    <property type="nucleotide sequence ID" value="NZ_AP022604.1"/>
</dbReference>
<evidence type="ECO:0000313" key="3">
    <source>
        <dbReference type="EMBL" id="VEG46258.1"/>
    </source>
</evidence>
<dbReference type="InterPro" id="IPR051412">
    <property type="entry name" value="Formin_Homology_Diaphanous_sf"/>
</dbReference>
<dbReference type="GO" id="GO:0005884">
    <property type="term" value="C:actin filament"/>
    <property type="evidence" value="ECO:0007669"/>
    <property type="project" value="TreeGrafter"/>
</dbReference>
<evidence type="ECO:0000256" key="2">
    <source>
        <dbReference type="SAM" id="Phobius"/>
    </source>
</evidence>
<reference evidence="3 4" key="1">
    <citation type="submission" date="2018-12" db="EMBL/GenBank/DDBJ databases">
        <authorList>
            <consortium name="Pathogen Informatics"/>
        </authorList>
    </citation>
    <scope>NUCLEOTIDE SEQUENCE [LARGE SCALE GENOMIC DNA]</scope>
    <source>
        <strain evidence="3 4">NCTC10485</strain>
    </source>
</reference>
<keyword evidence="2" id="KW-1133">Transmembrane helix</keyword>
<dbReference type="AlphaFoldDB" id="A0A3S4S6U2"/>
<dbReference type="PANTHER" id="PTHR45691:SF6">
    <property type="entry name" value="PROTEIN DIAPHANOUS"/>
    <property type="match status" value="1"/>
</dbReference>
<dbReference type="PANTHER" id="PTHR45691">
    <property type="entry name" value="PROTEIN DIAPHANOUS"/>
    <property type="match status" value="1"/>
</dbReference>
<organism evidence="3 4">
    <name type="scientific">Mycolicibacterium chitae</name>
    <name type="common">Mycobacterium chitae</name>
    <dbReference type="NCBI Taxonomy" id="1792"/>
    <lineage>
        <taxon>Bacteria</taxon>
        <taxon>Bacillati</taxon>
        <taxon>Actinomycetota</taxon>
        <taxon>Actinomycetes</taxon>
        <taxon>Mycobacteriales</taxon>
        <taxon>Mycobacteriaceae</taxon>
        <taxon>Mycolicibacterium</taxon>
    </lineage>
</organism>
<dbReference type="Proteomes" id="UP000282551">
    <property type="component" value="Chromosome"/>
</dbReference>
<feature type="transmembrane region" description="Helical" evidence="2">
    <location>
        <begin position="216"/>
        <end position="240"/>
    </location>
</feature>
<dbReference type="SUPFAM" id="SSF81995">
    <property type="entry name" value="beta-sandwich domain of Sec23/24"/>
    <property type="match status" value="1"/>
</dbReference>
<feature type="region of interest" description="Disordered" evidence="1">
    <location>
        <begin position="1"/>
        <end position="56"/>
    </location>
</feature>
<name>A0A3S4S6U2_MYCCI</name>
<feature type="transmembrane region" description="Helical" evidence="2">
    <location>
        <begin position="185"/>
        <end position="210"/>
    </location>
</feature>
<protein>
    <submittedName>
        <fullName evidence="3">Putative integral membrane protein</fullName>
    </submittedName>
</protein>
<feature type="transmembrane region" description="Helical" evidence="2">
    <location>
        <begin position="261"/>
        <end position="294"/>
    </location>
</feature>
<keyword evidence="4" id="KW-1185">Reference proteome</keyword>
<dbReference type="OrthoDB" id="4829830at2"/>
<evidence type="ECO:0000256" key="1">
    <source>
        <dbReference type="SAM" id="MobiDB-lite"/>
    </source>
</evidence>
<keyword evidence="2" id="KW-0812">Transmembrane</keyword>
<accession>A0A3S4S6U2</accession>
<proteinExistence type="predicted"/>
<dbReference type="GO" id="GO:0030041">
    <property type="term" value="P:actin filament polymerization"/>
    <property type="evidence" value="ECO:0007669"/>
    <property type="project" value="TreeGrafter"/>
</dbReference>
<feature type="transmembrane region" description="Helical" evidence="2">
    <location>
        <begin position="85"/>
        <end position="106"/>
    </location>
</feature>
<keyword evidence="2" id="KW-0472">Membrane</keyword>
<sequence>MTENPPPPPGGYPPPPPEGNYPPPPPGGYPPPPPSAGGYPPPPPPGGYPAPPQFGSYPPPPGFGPRPFNVGEAVTWAFHKFSRNAVALIVVTVIALAIVSLVSMIFQGLSMVASPDSVDYESYDAGFSFSSTGDLSATGIVVMLIGYLVLLVVGAAVTSAYLVGAFDIANGRPVTIGSFFRPQRIGAFAVLSLLVGIATGVTVFVCTALLSMVSPFLGILGIIPGLLVSILLLFSTMALLDRNLRPVDAMKFSFDLVKNNFGAVLLVWLVTILLAIVGVLLCFVGLLVAVPVIVLLEVYTYRKLSGGEVAPALP</sequence>
<evidence type="ECO:0000313" key="4">
    <source>
        <dbReference type="Proteomes" id="UP000282551"/>
    </source>
</evidence>
<dbReference type="EMBL" id="LR134355">
    <property type="protein sequence ID" value="VEG46258.1"/>
    <property type="molecule type" value="Genomic_DNA"/>
</dbReference>
<gene>
    <name evidence="3" type="ORF">NCTC10485_01005</name>
</gene>